<dbReference type="PROSITE" id="PS51186">
    <property type="entry name" value="GNAT"/>
    <property type="match status" value="1"/>
</dbReference>
<comment type="caution">
    <text evidence="3">The sequence shown here is derived from an EMBL/GenBank/DDBJ whole genome shotgun (WGS) entry which is preliminary data.</text>
</comment>
<dbReference type="PANTHER" id="PTHR13170">
    <property type="entry name" value="O-GLCNACASE"/>
    <property type="match status" value="1"/>
</dbReference>
<dbReference type="InterPro" id="IPR051822">
    <property type="entry name" value="Glycosyl_Hydrolase_84"/>
</dbReference>
<feature type="region of interest" description="Disordered" evidence="1">
    <location>
        <begin position="192"/>
        <end position="211"/>
    </location>
</feature>
<sequence>MPTSPFVRRYRPGDRAAVFNVCVRTGYDGGDSREIYPDLELLPNIFAAPYLELEPDLAFVLDDGRGEAVGYIVGTADTPRFTEAFRDEWLPRLTDRYPAPSTPPTTPTEKMLALMHTPERMVVPELADHPAHLHIDLLPGQQRRGHGRTLMNALLAALHAKAVPAVHLCMSTANRPARAFYDRVGFRELDVPGSGSSTYLGRPTEPGPLPE</sequence>
<dbReference type="Gene3D" id="3.40.630.30">
    <property type="match status" value="1"/>
</dbReference>
<dbReference type="InterPro" id="IPR000182">
    <property type="entry name" value="GNAT_dom"/>
</dbReference>
<organism evidence="3 4">
    <name type="scientific">Streptomyces hebeiensis</name>
    <dbReference type="NCBI Taxonomy" id="229486"/>
    <lineage>
        <taxon>Bacteria</taxon>
        <taxon>Bacillati</taxon>
        <taxon>Actinomycetota</taxon>
        <taxon>Actinomycetes</taxon>
        <taxon>Kitasatosporales</taxon>
        <taxon>Streptomycetaceae</taxon>
        <taxon>Streptomyces</taxon>
    </lineage>
</organism>
<name>A0ABN1UZN9_9ACTN</name>
<dbReference type="RefSeq" id="WP_344280462.1">
    <property type="nucleotide sequence ID" value="NZ_BAAAKV010000047.1"/>
</dbReference>
<accession>A0ABN1UZN9</accession>
<keyword evidence="4" id="KW-1185">Reference proteome</keyword>
<evidence type="ECO:0000259" key="2">
    <source>
        <dbReference type="PROSITE" id="PS51186"/>
    </source>
</evidence>
<evidence type="ECO:0000313" key="3">
    <source>
        <dbReference type="EMBL" id="GAA1184957.1"/>
    </source>
</evidence>
<proteinExistence type="predicted"/>
<dbReference type="Pfam" id="PF00583">
    <property type="entry name" value="Acetyltransf_1"/>
    <property type="match status" value="1"/>
</dbReference>
<protein>
    <submittedName>
        <fullName evidence="3">N-acetyltransferase</fullName>
    </submittedName>
</protein>
<gene>
    <name evidence="3" type="ORF">GCM10009654_48240</name>
</gene>
<dbReference type="EMBL" id="BAAAKV010000047">
    <property type="protein sequence ID" value="GAA1184957.1"/>
    <property type="molecule type" value="Genomic_DNA"/>
</dbReference>
<dbReference type="SUPFAM" id="SSF55729">
    <property type="entry name" value="Acyl-CoA N-acyltransferases (Nat)"/>
    <property type="match status" value="1"/>
</dbReference>
<dbReference type="InterPro" id="IPR016181">
    <property type="entry name" value="Acyl_CoA_acyltransferase"/>
</dbReference>
<feature type="domain" description="N-acetyltransferase" evidence="2">
    <location>
        <begin position="5"/>
        <end position="205"/>
    </location>
</feature>
<dbReference type="Proteomes" id="UP001501371">
    <property type="component" value="Unassembled WGS sequence"/>
</dbReference>
<reference evidence="3 4" key="1">
    <citation type="journal article" date="2019" name="Int. J. Syst. Evol. Microbiol.">
        <title>The Global Catalogue of Microorganisms (GCM) 10K type strain sequencing project: providing services to taxonomists for standard genome sequencing and annotation.</title>
        <authorList>
            <consortium name="The Broad Institute Genomics Platform"/>
            <consortium name="The Broad Institute Genome Sequencing Center for Infectious Disease"/>
            <person name="Wu L."/>
            <person name="Ma J."/>
        </authorList>
    </citation>
    <scope>NUCLEOTIDE SEQUENCE [LARGE SCALE GENOMIC DNA]</scope>
    <source>
        <strain evidence="3 4">JCM 12696</strain>
    </source>
</reference>
<evidence type="ECO:0000313" key="4">
    <source>
        <dbReference type="Proteomes" id="UP001501371"/>
    </source>
</evidence>
<evidence type="ECO:0000256" key="1">
    <source>
        <dbReference type="SAM" id="MobiDB-lite"/>
    </source>
</evidence>
<dbReference type="PANTHER" id="PTHR13170:SF16">
    <property type="entry name" value="PROTEIN O-GLCNACASE"/>
    <property type="match status" value="1"/>
</dbReference>